<keyword evidence="1 5" id="KW-0808">Transferase</keyword>
<reference evidence="6" key="1">
    <citation type="submission" date="2023-06" db="EMBL/GenBank/DDBJ databases">
        <title>Draft genome sequence of Nocardioides sp. SOB72.</title>
        <authorList>
            <person name="Zhang G."/>
        </authorList>
    </citation>
    <scope>NUCLEOTIDE SEQUENCE</scope>
    <source>
        <strain evidence="6">SOB72</strain>
    </source>
</reference>
<dbReference type="InterPro" id="IPR002835">
    <property type="entry name" value="CofC"/>
</dbReference>
<keyword evidence="3 5" id="KW-0547">Nucleotide-binding</keyword>
<evidence type="ECO:0000256" key="5">
    <source>
        <dbReference type="HAMAP-Rule" id="MF_02114"/>
    </source>
</evidence>
<feature type="binding site" evidence="5">
    <location>
        <position position="164"/>
    </location>
    <ligand>
        <name>phosphoenolpyruvate</name>
        <dbReference type="ChEBI" id="CHEBI:58702"/>
    </ligand>
</feature>
<dbReference type="Pfam" id="PF01983">
    <property type="entry name" value="CofC"/>
    <property type="match status" value="1"/>
</dbReference>
<proteinExistence type="inferred from homology"/>
<dbReference type="SUPFAM" id="SSF53448">
    <property type="entry name" value="Nucleotide-diphospho-sugar transferases"/>
    <property type="match status" value="1"/>
</dbReference>
<evidence type="ECO:0000313" key="7">
    <source>
        <dbReference type="Proteomes" id="UP001168537"/>
    </source>
</evidence>
<evidence type="ECO:0000256" key="1">
    <source>
        <dbReference type="ARBA" id="ARBA00022679"/>
    </source>
</evidence>
<dbReference type="Proteomes" id="UP001168537">
    <property type="component" value="Unassembled WGS sequence"/>
</dbReference>
<dbReference type="InterPro" id="IPR029044">
    <property type="entry name" value="Nucleotide-diphossugar_trans"/>
</dbReference>
<comment type="similarity">
    <text evidence="5">Belongs to the CofC family.</text>
</comment>
<name>A0ABT8ER20_9ACTN</name>
<sequence length="218" mass="22041">MSAQPPGNGSPTRFAVVVPVKPPAFGKSRLGGLGDEQRRRLAAAFALDTAAACLAARSVGAVLVATDDAGFAARLTALGCAAVPDGDTNDLNAALRQAAREAHRRWPELEPVALCADLPALRAADLDAALGSLVPGGPSFVADADGVGTTLYTAPHAEFDPRFGGGSRAAHLAAGALEVAGELPTLRRDVDDLDDLRAAAVLGLGPRTAPLAQELGLA</sequence>
<comment type="catalytic activity">
    <reaction evidence="5">
        <text>phosphoenolpyruvate + GTP + H(+) = enolpyruvoyl-2-diphospho-5'-guanosine + diphosphate</text>
        <dbReference type="Rhea" id="RHEA:30519"/>
        <dbReference type="ChEBI" id="CHEBI:15378"/>
        <dbReference type="ChEBI" id="CHEBI:33019"/>
        <dbReference type="ChEBI" id="CHEBI:37565"/>
        <dbReference type="ChEBI" id="CHEBI:58702"/>
        <dbReference type="ChEBI" id="CHEBI:143701"/>
        <dbReference type="EC" id="2.7.7.105"/>
    </reaction>
</comment>
<comment type="pathway">
    <text evidence="5">Cofactor biosynthesis; coenzyme F420 biosynthesis.</text>
</comment>
<feature type="binding site" evidence="5">
    <location>
        <position position="167"/>
    </location>
    <ligand>
        <name>phosphoenolpyruvate</name>
        <dbReference type="ChEBI" id="CHEBI:58702"/>
    </ligand>
</feature>
<dbReference type="PANTHER" id="PTHR40392:SF1">
    <property type="entry name" value="2-PHOSPHO-L-LACTATE GUANYLYLTRANSFERASE"/>
    <property type="match status" value="1"/>
</dbReference>
<dbReference type="GO" id="GO:0043814">
    <property type="term" value="F:phospholactate guanylyltransferase activity"/>
    <property type="evidence" value="ECO:0007669"/>
    <property type="project" value="UniProtKB-EC"/>
</dbReference>
<protein>
    <recommendedName>
        <fullName evidence="5">Phosphoenolpyruvate guanylyltransferase</fullName>
        <shortName evidence="5">PEP guanylyltransferase</shortName>
        <ecNumber evidence="5">2.7.7.105</ecNumber>
    </recommendedName>
</protein>
<dbReference type="PANTHER" id="PTHR40392">
    <property type="entry name" value="2-PHOSPHO-L-LACTATE GUANYLYLTRANSFERASE"/>
    <property type="match status" value="1"/>
</dbReference>
<comment type="function">
    <text evidence="5">Guanylyltransferase that catalyzes the activation of phosphoenolpyruvate (PEP) as enolpyruvoyl-2-diphospho-5'-guanosine, via the condensation of PEP with GTP. It is involved in the biosynthesis of coenzyme F420, a hydride carrier cofactor.</text>
</comment>
<accession>A0ABT8ER20</accession>
<comment type="caution">
    <text evidence="6">The sequence shown here is derived from an EMBL/GenBank/DDBJ whole genome shotgun (WGS) entry which is preliminary data.</text>
</comment>
<keyword evidence="7" id="KW-1185">Reference proteome</keyword>
<evidence type="ECO:0000256" key="4">
    <source>
        <dbReference type="ARBA" id="ARBA00023134"/>
    </source>
</evidence>
<evidence type="ECO:0000313" key="6">
    <source>
        <dbReference type="EMBL" id="MDN4160577.1"/>
    </source>
</evidence>
<dbReference type="EC" id="2.7.7.105" evidence="5"/>
<keyword evidence="2 5" id="KW-0548">Nucleotidyltransferase</keyword>
<dbReference type="EMBL" id="JAUHJR010000001">
    <property type="protein sequence ID" value="MDN4160577.1"/>
    <property type="molecule type" value="Genomic_DNA"/>
</dbReference>
<dbReference type="HAMAP" id="MF_02114">
    <property type="entry name" value="CofC"/>
    <property type="match status" value="1"/>
</dbReference>
<gene>
    <name evidence="6" type="primary">cofC</name>
    <name evidence="5" type="synonym">fbiD</name>
    <name evidence="6" type="ORF">QWY29_04375</name>
</gene>
<feature type="binding site" evidence="5">
    <location>
        <position position="149"/>
    </location>
    <ligand>
        <name>phosphoenolpyruvate</name>
        <dbReference type="ChEBI" id="CHEBI:58702"/>
    </ligand>
</feature>
<dbReference type="RefSeq" id="WP_300959432.1">
    <property type="nucleotide sequence ID" value="NZ_JAUHJR010000001.1"/>
</dbReference>
<dbReference type="NCBIfam" id="TIGR03552">
    <property type="entry name" value="F420_cofC"/>
    <property type="match status" value="1"/>
</dbReference>
<organism evidence="6 7">
    <name type="scientific">Nocardioides abyssi</name>
    <dbReference type="NCBI Taxonomy" id="3058370"/>
    <lineage>
        <taxon>Bacteria</taxon>
        <taxon>Bacillati</taxon>
        <taxon>Actinomycetota</taxon>
        <taxon>Actinomycetes</taxon>
        <taxon>Propionibacteriales</taxon>
        <taxon>Nocardioidaceae</taxon>
        <taxon>Nocardioides</taxon>
    </lineage>
</organism>
<dbReference type="Gene3D" id="3.90.550.10">
    <property type="entry name" value="Spore Coat Polysaccharide Biosynthesis Protein SpsA, Chain A"/>
    <property type="match status" value="1"/>
</dbReference>
<evidence type="ECO:0000256" key="3">
    <source>
        <dbReference type="ARBA" id="ARBA00022741"/>
    </source>
</evidence>
<evidence type="ECO:0000256" key="2">
    <source>
        <dbReference type="ARBA" id="ARBA00022695"/>
    </source>
</evidence>
<keyword evidence="4 5" id="KW-0342">GTP-binding</keyword>